<accession>A0A1Y0ICI0</accession>
<evidence type="ECO:0000313" key="1">
    <source>
        <dbReference type="EMBL" id="ARU57486.1"/>
    </source>
</evidence>
<dbReference type="Proteomes" id="UP000196027">
    <property type="component" value="Chromosome"/>
</dbReference>
<dbReference type="Pfam" id="PF06175">
    <property type="entry name" value="MiaE"/>
    <property type="match status" value="1"/>
</dbReference>
<dbReference type="RefSeq" id="WP_087462381.1">
    <property type="nucleotide sequence ID" value="NZ_CP021425.1"/>
</dbReference>
<dbReference type="CDD" id="cd07910">
    <property type="entry name" value="MiaE"/>
    <property type="match status" value="1"/>
</dbReference>
<reference evidence="1 2" key="1">
    <citation type="submission" date="2017-05" db="EMBL/GenBank/DDBJ databases">
        <title>Genomic insights into alkan degradation activity of Oleiphilus messinensis.</title>
        <authorList>
            <person name="Kozyavkin S.A."/>
            <person name="Slesarev A.I."/>
            <person name="Golyshin P.N."/>
            <person name="Korzhenkov A."/>
            <person name="Golyshina O.N."/>
            <person name="Toshchakov S.V."/>
        </authorList>
    </citation>
    <scope>NUCLEOTIDE SEQUENCE [LARGE SCALE GENOMIC DNA]</scope>
    <source>
        <strain evidence="1 2">ME102</strain>
    </source>
</reference>
<dbReference type="EMBL" id="CP021425">
    <property type="protein sequence ID" value="ARU57486.1"/>
    <property type="molecule type" value="Genomic_DNA"/>
</dbReference>
<protein>
    <submittedName>
        <fullName evidence="1">tRNA-(Ms(2)io(6)A)-hydroxylase</fullName>
    </submittedName>
</protein>
<dbReference type="InterPro" id="IPR012347">
    <property type="entry name" value="Ferritin-like"/>
</dbReference>
<dbReference type="PIRSF" id="PIRSF020736">
    <property type="entry name" value="MiaE"/>
    <property type="match status" value="1"/>
</dbReference>
<dbReference type="KEGG" id="ome:OLMES_3448"/>
<dbReference type="GO" id="GO:0006400">
    <property type="term" value="P:tRNA modification"/>
    <property type="evidence" value="ECO:0007669"/>
    <property type="project" value="InterPro"/>
</dbReference>
<name>A0A1Y0ICI0_9GAMM</name>
<dbReference type="InterPro" id="IPR009078">
    <property type="entry name" value="Ferritin-like_SF"/>
</dbReference>
<dbReference type="PANTHER" id="PTHR42637">
    <property type="entry name" value="TRNA-(MS[2]IO[6]A)-HYDROXYLASE"/>
    <property type="match status" value="1"/>
</dbReference>
<proteinExistence type="predicted"/>
<dbReference type="GO" id="GO:0045301">
    <property type="term" value="F:tRNA 2-(methylsulfanyl)-N(6)-isopentenyladenosine(37) hydroxylase activity"/>
    <property type="evidence" value="ECO:0007669"/>
    <property type="project" value="InterPro"/>
</dbReference>
<organism evidence="1 2">
    <name type="scientific">Oleiphilus messinensis</name>
    <dbReference type="NCBI Taxonomy" id="141451"/>
    <lineage>
        <taxon>Bacteria</taxon>
        <taxon>Pseudomonadati</taxon>
        <taxon>Pseudomonadota</taxon>
        <taxon>Gammaproteobacteria</taxon>
        <taxon>Oceanospirillales</taxon>
        <taxon>Oleiphilaceae</taxon>
        <taxon>Oleiphilus</taxon>
    </lineage>
</organism>
<dbReference type="AlphaFoldDB" id="A0A1Y0ICI0"/>
<evidence type="ECO:0000313" key="2">
    <source>
        <dbReference type="Proteomes" id="UP000196027"/>
    </source>
</evidence>
<dbReference type="PANTHER" id="PTHR42637:SF1">
    <property type="entry name" value="TRNA 2-(METHYLSULFANYL)-N(6)-ISOPENTENYLADENOSINE(37) HYDROXYLASE"/>
    <property type="match status" value="1"/>
</dbReference>
<dbReference type="Gene3D" id="1.20.1260.10">
    <property type="match status" value="1"/>
</dbReference>
<sequence length="205" mass="23122">MKKTQLVNPVLDEVRNFSLRYASPLAWVEVVMADFDAFLLDHASAEKKASGMAISLLSHYPDRKDLVAAMAELAVEELVHFREVIKLIQGRGLELLADAPDDYVNRFRRLMRKGSDVYMLDRLLIASIVEARGHERFGLIADALPEGNLKKFYLSITASEARHHILFVDLALKYFSLEEVASRLDELLDEEATIMASLPIKAALH</sequence>
<dbReference type="InterPro" id="IPR010386">
    <property type="entry name" value="tRNA-Hydrxlase_MiaE"/>
</dbReference>
<keyword evidence="2" id="KW-1185">Reference proteome</keyword>
<gene>
    <name evidence="1" type="ORF">OLMES_3448</name>
</gene>
<dbReference type="SUPFAM" id="SSF47240">
    <property type="entry name" value="Ferritin-like"/>
    <property type="match status" value="1"/>
</dbReference>
<dbReference type="OrthoDB" id="9802518at2"/>